<feature type="compositionally biased region" description="Basic and acidic residues" evidence="1">
    <location>
        <begin position="67"/>
        <end position="119"/>
    </location>
</feature>
<keyword evidence="4" id="KW-1185">Reference proteome</keyword>
<feature type="compositionally biased region" description="Polar residues" evidence="1">
    <location>
        <begin position="888"/>
        <end position="897"/>
    </location>
</feature>
<feature type="compositionally biased region" description="Low complexity" evidence="1">
    <location>
        <begin position="1831"/>
        <end position="1845"/>
    </location>
</feature>
<feature type="compositionally biased region" description="Polar residues" evidence="1">
    <location>
        <begin position="209"/>
        <end position="225"/>
    </location>
</feature>
<feature type="chain" id="PRO_5040221737" description="Neuropeptide" evidence="2">
    <location>
        <begin position="26"/>
        <end position="2913"/>
    </location>
</feature>
<feature type="compositionally biased region" description="Low complexity" evidence="1">
    <location>
        <begin position="989"/>
        <end position="1004"/>
    </location>
</feature>
<feature type="compositionally biased region" description="Low complexity" evidence="1">
    <location>
        <begin position="812"/>
        <end position="827"/>
    </location>
</feature>
<feature type="compositionally biased region" description="Polar residues" evidence="1">
    <location>
        <begin position="2750"/>
        <end position="2761"/>
    </location>
</feature>
<feature type="compositionally biased region" description="Low complexity" evidence="1">
    <location>
        <begin position="1138"/>
        <end position="1152"/>
    </location>
</feature>
<evidence type="ECO:0000256" key="1">
    <source>
        <dbReference type="SAM" id="MobiDB-lite"/>
    </source>
</evidence>
<feature type="region of interest" description="Disordered" evidence="1">
    <location>
        <begin position="1819"/>
        <end position="1846"/>
    </location>
</feature>
<feature type="compositionally biased region" description="Polar residues" evidence="1">
    <location>
        <begin position="1082"/>
        <end position="1092"/>
    </location>
</feature>
<feature type="region of interest" description="Disordered" evidence="1">
    <location>
        <begin position="708"/>
        <end position="738"/>
    </location>
</feature>
<feature type="compositionally biased region" description="Low complexity" evidence="1">
    <location>
        <begin position="1460"/>
        <end position="1477"/>
    </location>
</feature>
<feature type="region of interest" description="Disordered" evidence="1">
    <location>
        <begin position="977"/>
        <end position="1007"/>
    </location>
</feature>
<dbReference type="Proteomes" id="UP001152798">
    <property type="component" value="Chromosome 5"/>
</dbReference>
<feature type="region of interest" description="Disordered" evidence="1">
    <location>
        <begin position="47"/>
        <end position="126"/>
    </location>
</feature>
<feature type="compositionally biased region" description="Low complexity" evidence="1">
    <location>
        <begin position="2658"/>
        <end position="2673"/>
    </location>
</feature>
<name>A0A9P0HFM2_NEZVI</name>
<feature type="region of interest" description="Disordered" evidence="1">
    <location>
        <begin position="868"/>
        <end position="913"/>
    </location>
</feature>
<organism evidence="3 4">
    <name type="scientific">Nezara viridula</name>
    <name type="common">Southern green stink bug</name>
    <name type="synonym">Cimex viridulus</name>
    <dbReference type="NCBI Taxonomy" id="85310"/>
    <lineage>
        <taxon>Eukaryota</taxon>
        <taxon>Metazoa</taxon>
        <taxon>Ecdysozoa</taxon>
        <taxon>Arthropoda</taxon>
        <taxon>Hexapoda</taxon>
        <taxon>Insecta</taxon>
        <taxon>Pterygota</taxon>
        <taxon>Neoptera</taxon>
        <taxon>Paraneoptera</taxon>
        <taxon>Hemiptera</taxon>
        <taxon>Heteroptera</taxon>
        <taxon>Panheteroptera</taxon>
        <taxon>Pentatomomorpha</taxon>
        <taxon>Pentatomoidea</taxon>
        <taxon>Pentatomidae</taxon>
        <taxon>Pentatominae</taxon>
        <taxon>Nezara</taxon>
    </lineage>
</organism>
<feature type="compositionally biased region" description="Polar residues" evidence="1">
    <location>
        <begin position="265"/>
        <end position="280"/>
    </location>
</feature>
<feature type="region of interest" description="Disordered" evidence="1">
    <location>
        <begin position="2740"/>
        <end position="2763"/>
    </location>
</feature>
<accession>A0A9P0HFM2</accession>
<feature type="region of interest" description="Disordered" evidence="1">
    <location>
        <begin position="2657"/>
        <end position="2676"/>
    </location>
</feature>
<feature type="compositionally biased region" description="Polar residues" evidence="1">
    <location>
        <begin position="351"/>
        <end position="363"/>
    </location>
</feature>
<feature type="compositionally biased region" description="Polar residues" evidence="1">
    <location>
        <begin position="1297"/>
        <end position="1314"/>
    </location>
</feature>
<feature type="compositionally biased region" description="Low complexity" evidence="1">
    <location>
        <begin position="720"/>
        <end position="734"/>
    </location>
</feature>
<feature type="region of interest" description="Disordered" evidence="1">
    <location>
        <begin position="1635"/>
        <end position="1661"/>
    </location>
</feature>
<feature type="region of interest" description="Disordered" evidence="1">
    <location>
        <begin position="1424"/>
        <end position="1477"/>
    </location>
</feature>
<feature type="compositionally biased region" description="Polar residues" evidence="1">
    <location>
        <begin position="232"/>
        <end position="247"/>
    </location>
</feature>
<feature type="region of interest" description="Disordered" evidence="1">
    <location>
        <begin position="2096"/>
        <end position="2121"/>
    </location>
</feature>
<feature type="compositionally biased region" description="Basic and acidic residues" evidence="1">
    <location>
        <begin position="183"/>
        <end position="193"/>
    </location>
</feature>
<feature type="region of interest" description="Disordered" evidence="1">
    <location>
        <begin position="1219"/>
        <end position="1247"/>
    </location>
</feature>
<feature type="compositionally biased region" description="Low complexity" evidence="1">
    <location>
        <begin position="1229"/>
        <end position="1244"/>
    </location>
</feature>
<proteinExistence type="predicted"/>
<feature type="region of interest" description="Disordered" evidence="1">
    <location>
        <begin position="2373"/>
        <end position="2402"/>
    </location>
</feature>
<feature type="compositionally biased region" description="Basic and acidic residues" evidence="1">
    <location>
        <begin position="47"/>
        <end position="56"/>
    </location>
</feature>
<feature type="compositionally biased region" description="Polar residues" evidence="1">
    <location>
        <begin position="296"/>
        <end position="322"/>
    </location>
</feature>
<evidence type="ECO:0000313" key="4">
    <source>
        <dbReference type="Proteomes" id="UP001152798"/>
    </source>
</evidence>
<feature type="compositionally biased region" description="Low complexity" evidence="1">
    <location>
        <begin position="2567"/>
        <end position="2582"/>
    </location>
</feature>
<feature type="region of interest" description="Disordered" evidence="1">
    <location>
        <begin position="1066"/>
        <end position="1152"/>
    </location>
</feature>
<dbReference type="EMBL" id="OV725081">
    <property type="protein sequence ID" value="CAH1401060.1"/>
    <property type="molecule type" value="Genomic_DNA"/>
</dbReference>
<evidence type="ECO:0000313" key="3">
    <source>
        <dbReference type="EMBL" id="CAH1401060.1"/>
    </source>
</evidence>
<feature type="compositionally biased region" description="Polar residues" evidence="1">
    <location>
        <begin position="1261"/>
        <end position="1274"/>
    </location>
</feature>
<feature type="region of interest" description="Disordered" evidence="1">
    <location>
        <begin position="2003"/>
        <end position="2029"/>
    </location>
</feature>
<keyword evidence="2" id="KW-0732">Signal</keyword>
<dbReference type="OrthoDB" id="10630449at2759"/>
<feature type="compositionally biased region" description="Low complexity" evidence="1">
    <location>
        <begin position="1647"/>
        <end position="1661"/>
    </location>
</feature>
<feature type="region of interest" description="Disordered" evidence="1">
    <location>
        <begin position="296"/>
        <end position="363"/>
    </location>
</feature>
<feature type="compositionally biased region" description="Low complexity" evidence="1">
    <location>
        <begin position="898"/>
        <end position="912"/>
    </location>
</feature>
<feature type="region of interest" description="Disordered" evidence="1">
    <location>
        <begin position="624"/>
        <end position="644"/>
    </location>
</feature>
<feature type="region of interest" description="Disordered" evidence="1">
    <location>
        <begin position="2433"/>
        <end position="2492"/>
    </location>
</feature>
<feature type="region of interest" description="Disordered" evidence="1">
    <location>
        <begin position="1261"/>
        <end position="1314"/>
    </location>
</feature>
<feature type="signal peptide" evidence="2">
    <location>
        <begin position="1"/>
        <end position="25"/>
    </location>
</feature>
<sequence length="2913" mass="293156">MKLLGVSSLFIIFVLQVLYSRGVRAKENGFEKSAGYGAVNEELSIRNKRDETKSDDIDGSISSPIDHVSRKDRDESKETENHASKSSLKKTDHGGLTRSKRETETLAYDSSHHSDDTTKKKSKSAKLKLAAVCKSGKASRNLLKAIEQNSNDDSEEKVSFIDDYVSPSLINNHDSTTTLQNTDTEKNIPDFHSESATNIDELQRDTGKENQGSNNQEMSSTSDNQPYHVAGSGNQVAQNVINNSPSIDSHFGVGETGSSDKETAQSKGTQGELTDESGSGQHWLDWFAGLLQSTPASETGENLSNNGPTATTETSKEVSGSIGTPAAQFSAGFNSPTDQNGANIQHGETDPTASTSQISSSPLATSNHLINGIRAPLQSQSLTANSNTASLGASDMYSNGVPEAGANGEVGGSIGTPASQFSAGLNMPTDQNGDTIQYGETNPTATTSQINSSPSATSNHLMNGIRAPLQSQSLTANSNGASLGTSAMYNDGVSPAEANGEFSGSAGTPAAQFSAGLNMPTDQNGANIQHGETDPTATTSQISSSPLATSNHIINGIRAPLQSQSLTANSNTASLGASDMYSNGVPEAGANGEVGGSIGTPASQFSAGLNMPTDQNGDTIQYGETNPTATTSQITSSPSATSNHLMNGIRAPLQSQSLNANSNGASLGTSAMYNDGVPVAEGNGKFSGSVGTPAAQFSAGLNMPTDQNGATIQHGETDPTATTSQISSSPSSTSNHLMNGIRAPLQSQSLTANSNAASLGVSDMYSNGVPEAGANGEFGGSRGTPAAQFSAGMNMPTDQNGATIQHGETDPTATTSQISSSPSSTSTHLLNGIRAPLQSQSLTANSNAASLGASAMYNDGVPVAEANGEFSGSAGTPAAQFSAGMNMPTDQNGATDPTATTSQISSSPSSTSNHLMNGIRAPLQSQSLTANSNAASLGASAMYNDGVPVAETNGEFSGSEGTPAAIFSAGLNMPTDQNGATIQHGETDPTATTSQISSSPSATSNHLMNGIRAPLQSQSLTDNRNGASLGTSAMYNDGVPVTEANGEFSGSAGTPAAQFSAGLNMPTDQNGATIQHGETDPTAKTSQISSSEARAPVTEANGEFSGSAGTPAAQFSAGLNMPTDQNGATIQYGETDPTATTSQISSSPTSTTNQIMNGIRAPLQSQSLTANSNGASLGTAAMYNDGVPPAEANGELSGSAGTPAAQFSAGLNMPTDQNGATIQYGETDPTATTSQISSSPSATSNHLMNGIRAPLQSQSLTANSNGASLGTSAMYNDGVPPAEANGELADQQEHQQHNSVLSPLQSQSLTANSNGASLGTSAMYNDGVPAAEANGEFSGSAGTPAAQFSAGLNMPTDQNGATIQYGETDKTATTSQISSSPSATSNHLMNGIRAPLQSQSLTANSNGALLGTAAMYNDGVPPAEANSELSGSAGTPAAQFSAGLNMPTDQNGATIQYGETDPTATTSPISSSPTSTTNQIMNGIRAPLQSQSLTANSNGASLGTSAMYNDGVPPAEANGEFSGSAGTPAAQFSAGLNMPTDQNGATIQYGETDPTATTSQISSSPTSTTNQIMNGIRAPLQSQSLTANSNGASLGTSAMYNDGVPPAEANGEFSGSAGTPAAQFSAGLNMPTDQNGATIQYGETDPTATTSQISSSPTSTTNQIMNGIRAPLQSQSLTANSNGASLGTSAMYNDGVPAAEANGEFSGSAGTPAAQFSAGLNMPTDQNGATIQYGETDPTATTSQISSSPTSTTNQIMKGIRAPLQSQSLTANSNGASLGTSAMYNDGVPPAEANGEFSGSAGTPAAQFSAGLNMPTDQNGATIQYGETDPTATTSQISSSPTSTTNQIMNGIRAPLQSQSLTANSNGASLGTAAMYNDGVPPAEANGELSGSAGTPAAQFSAGLNMPTDQNGATIQYGETDPTATTSQISSSPTSTTNQIMKGIRAPLQSQSLTANSNGASLGTSAMYNDGVPPAEANGEFSGSAGTPAAQFSAGLNMPTDQNGATIQYGETDPTATTSQISSSPTSTTNQIMNGIRAPLQSQSLTANSNGASLGTSAMYNDGVPAAEANGEFSGSAGTPAAQFSAGLNMPTDQNGATIQYGETDPTATTSQISSSPTSTTNQIMNGIRAPLQSQSLTANSNGASLGTSAMYNDGVPTAEANGEFSGSAGTPAAQFSAGLNMPTDQNGATIQYGETDPTATTSQISSSPLATSNHIMNGIRAPLQSQSLTANSNGASLGASDMYNDGVPEAGANGEVSGSIGTPASQFSAGLNMPTDQNGDTIQYGETDPTATTSQITSSPSATSNHLMNGIRAPLQSQSLNANSNGASLGTSAMYNDGVPVAEGNGKFSGSVGTPAAQFSAGLNMATDQNGATIQHGETDPTATTSQISSSPSPTSNHLMNGIRAPLQSQSLTANSNAASLGVSDMYSNGVPEAGANGEVGGSRGTPAAQFSAGMNMPTDQNGDPITHGETDPTATTSQISSSPSSTSTHLLNGIRAPLQSQSLTANSNAASLGTSAMYNDGVPVAEANGEFSGSAGTPAAQFSAGLNMPTDQNGDTITHGETDPTATTSQISSSPSSTSTHLMNGIRAPLQSQSLTANSNAASLGASAMYNDGVPVAEANGEFSGSAGTPAAQFSAGLNMPTDQNGATIKYGETDPTATTSQISSSPSATSNHLMNGIRAPLQSQSLTDNRNGALLGTSAMYNDGVPVAEANGEFSGSAGTPAPQFSAGLNMPTDQNGATIQHGETDPTATTSKISSSEARVPVTEANGEFSGSAGTQAAQFSAALNMPTDQNGATIQYGETDPTATTSQISSSPTSTTNQIMKGIRAPLQSQSLTANSNGASLGTAAMYNDGVPPAEANGEFSGSAGTPAAQFSAGLNMPTDQNGATIQYGETDPTATTSQISFLTNFYN</sequence>
<gene>
    <name evidence="3" type="ORF">NEZAVI_LOCUS10163</name>
</gene>
<feature type="compositionally biased region" description="Polar residues" evidence="1">
    <location>
        <begin position="331"/>
        <end position="343"/>
    </location>
</feature>
<feature type="compositionally biased region" description="Polar residues" evidence="1">
    <location>
        <begin position="169"/>
        <end position="182"/>
    </location>
</feature>
<reference evidence="3" key="1">
    <citation type="submission" date="2022-01" db="EMBL/GenBank/DDBJ databases">
        <authorList>
            <person name="King R."/>
        </authorList>
    </citation>
    <scope>NUCLEOTIDE SEQUENCE</scope>
</reference>
<feature type="compositionally biased region" description="Low complexity" evidence="1">
    <location>
        <begin position="2475"/>
        <end position="2490"/>
    </location>
</feature>
<feature type="compositionally biased region" description="Low complexity" evidence="1">
    <location>
        <begin position="2382"/>
        <end position="2397"/>
    </location>
</feature>
<feature type="region of interest" description="Disordered" evidence="1">
    <location>
        <begin position="440"/>
        <end position="461"/>
    </location>
</feature>
<feature type="compositionally biased region" description="Low complexity" evidence="1">
    <location>
        <begin position="2107"/>
        <end position="2121"/>
    </location>
</feature>
<feature type="region of interest" description="Disordered" evidence="1">
    <location>
        <begin position="169"/>
        <end position="280"/>
    </location>
</feature>
<feature type="region of interest" description="Disordered" evidence="1">
    <location>
        <begin position="800"/>
        <end position="829"/>
    </location>
</feature>
<protein>
    <recommendedName>
        <fullName evidence="5">Neuropeptide</fullName>
    </recommendedName>
</protein>
<feature type="region of interest" description="Disordered" evidence="1">
    <location>
        <begin position="499"/>
        <end position="543"/>
    </location>
</feature>
<evidence type="ECO:0000256" key="2">
    <source>
        <dbReference type="SAM" id="SignalP"/>
    </source>
</evidence>
<feature type="compositionally biased region" description="Low complexity" evidence="1">
    <location>
        <begin position="2015"/>
        <end position="2029"/>
    </location>
</feature>
<feature type="region of interest" description="Disordered" evidence="1">
    <location>
        <begin position="2552"/>
        <end position="2583"/>
    </location>
</feature>
<evidence type="ECO:0008006" key="5">
    <source>
        <dbReference type="Google" id="ProtNLM"/>
    </source>
</evidence>